<feature type="transmembrane region" description="Helical" evidence="1">
    <location>
        <begin position="36"/>
        <end position="61"/>
    </location>
</feature>
<protein>
    <recommendedName>
        <fullName evidence="4">AI-2E family transporter</fullName>
    </recommendedName>
</protein>
<gene>
    <name evidence="2" type="ORF">Q0A17_14320</name>
</gene>
<keyword evidence="1" id="KW-1133">Transmembrane helix</keyword>
<evidence type="ECO:0008006" key="4">
    <source>
        <dbReference type="Google" id="ProtNLM"/>
    </source>
</evidence>
<dbReference type="Proteomes" id="UP001174867">
    <property type="component" value="Unassembled WGS sequence"/>
</dbReference>
<reference evidence="2 3" key="1">
    <citation type="submission" date="2023-07" db="EMBL/GenBank/DDBJ databases">
        <title>Citrobacter selenititolerans sp. nov., isolated from seleniferous soil.</title>
        <authorList>
            <person name="Zhang S."/>
            <person name="Li K."/>
            <person name="Peng J."/>
            <person name="Wang H."/>
            <person name="Sun J."/>
            <person name="Guo Y."/>
        </authorList>
    </citation>
    <scope>NUCLEOTIDE SEQUENCE [LARGE SCALE GENOMIC DNA]</scope>
    <source>
        <strain evidence="2 3">S2-9</strain>
    </source>
</reference>
<organism evidence="2 3">
    <name type="scientific">Citrobacter enshiensis</name>
    <dbReference type="NCBI Taxonomy" id="2971264"/>
    <lineage>
        <taxon>Bacteria</taxon>
        <taxon>Pseudomonadati</taxon>
        <taxon>Pseudomonadota</taxon>
        <taxon>Gammaproteobacteria</taxon>
        <taxon>Enterobacterales</taxon>
        <taxon>Enterobacteriaceae</taxon>
        <taxon>Citrobacter</taxon>
    </lineage>
</organism>
<feature type="transmembrane region" description="Helical" evidence="1">
    <location>
        <begin position="67"/>
        <end position="93"/>
    </location>
</feature>
<name>A0ABT8PY18_9ENTR</name>
<feature type="transmembrane region" description="Helical" evidence="1">
    <location>
        <begin position="125"/>
        <end position="144"/>
    </location>
</feature>
<evidence type="ECO:0000256" key="1">
    <source>
        <dbReference type="SAM" id="Phobius"/>
    </source>
</evidence>
<accession>A0ABT8PY18</accession>
<keyword evidence="1" id="KW-0812">Transmembrane</keyword>
<evidence type="ECO:0000313" key="2">
    <source>
        <dbReference type="EMBL" id="MDN8600576.1"/>
    </source>
</evidence>
<sequence>MKWIGFTLFIIITLIYIWDGTDLFTKKEWRGFGIKFISVLIGAFALVFILVGISKFIPIITKETARALSAIIPVSFMAILVSKFSVVMLSAIFDIIIRFHERYNTAENYSKLSSLFNKYGPKLRVLAKCLASFGCILMFYGIWFGSTVRVEEVL</sequence>
<evidence type="ECO:0000313" key="3">
    <source>
        <dbReference type="Proteomes" id="UP001174867"/>
    </source>
</evidence>
<keyword evidence="1" id="KW-0472">Membrane</keyword>
<comment type="caution">
    <text evidence="2">The sequence shown here is derived from an EMBL/GenBank/DDBJ whole genome shotgun (WGS) entry which is preliminary data.</text>
</comment>
<dbReference type="EMBL" id="JAUJYW010000005">
    <property type="protein sequence ID" value="MDN8600576.1"/>
    <property type="molecule type" value="Genomic_DNA"/>
</dbReference>
<proteinExistence type="predicted"/>
<dbReference type="RefSeq" id="WP_301699672.1">
    <property type="nucleotide sequence ID" value="NZ_JAUJYW010000005.1"/>
</dbReference>
<feature type="transmembrane region" description="Helical" evidence="1">
    <location>
        <begin position="6"/>
        <end position="24"/>
    </location>
</feature>
<keyword evidence="3" id="KW-1185">Reference proteome</keyword>